<keyword evidence="3 8" id="KW-0812">Transmembrane</keyword>
<dbReference type="Gene3D" id="3.40.50.300">
    <property type="entry name" value="P-loop containing nucleotide triphosphate hydrolases"/>
    <property type="match status" value="1"/>
</dbReference>
<dbReference type="PANTHER" id="PTHR43394">
    <property type="entry name" value="ATP-DEPENDENT PERMEASE MDL1, MITOCHONDRIAL"/>
    <property type="match status" value="1"/>
</dbReference>
<dbReference type="KEGG" id="smo:SELMODRAFT_51390"/>
<keyword evidence="12" id="KW-1185">Reference proteome</keyword>
<feature type="transmembrane region" description="Helical" evidence="8">
    <location>
        <begin position="250"/>
        <end position="269"/>
    </location>
</feature>
<dbReference type="SUPFAM" id="SSF90123">
    <property type="entry name" value="ABC transporter transmembrane region"/>
    <property type="match status" value="1"/>
</dbReference>
<dbReference type="STRING" id="88036.D8RNG4"/>
<dbReference type="Gene3D" id="1.20.1560.10">
    <property type="entry name" value="ABC transporter type 1, transmembrane domain"/>
    <property type="match status" value="1"/>
</dbReference>
<dbReference type="InParanoid" id="D8RNG4"/>
<dbReference type="InterPro" id="IPR017871">
    <property type="entry name" value="ABC_transporter-like_CS"/>
</dbReference>
<dbReference type="OMA" id="YTKPFNE"/>
<dbReference type="HOGENOM" id="CLU_000604_84_3_1"/>
<evidence type="ECO:0000256" key="6">
    <source>
        <dbReference type="ARBA" id="ARBA00022989"/>
    </source>
</evidence>
<evidence type="ECO:0000256" key="7">
    <source>
        <dbReference type="ARBA" id="ARBA00023136"/>
    </source>
</evidence>
<evidence type="ECO:0000256" key="2">
    <source>
        <dbReference type="ARBA" id="ARBA00022448"/>
    </source>
</evidence>
<dbReference type="InterPro" id="IPR011527">
    <property type="entry name" value="ABC1_TM_dom"/>
</dbReference>
<evidence type="ECO:0000256" key="5">
    <source>
        <dbReference type="ARBA" id="ARBA00022840"/>
    </source>
</evidence>
<feature type="non-terminal residue" evidence="11">
    <location>
        <position position="594"/>
    </location>
</feature>
<dbReference type="GO" id="GO:0055085">
    <property type="term" value="P:transmembrane transport"/>
    <property type="evidence" value="ECO:0000318"/>
    <property type="project" value="GO_Central"/>
</dbReference>
<dbReference type="AlphaFoldDB" id="D8RNG4"/>
<dbReference type="GO" id="GO:0140359">
    <property type="term" value="F:ABC-type transporter activity"/>
    <property type="evidence" value="ECO:0007669"/>
    <property type="project" value="InterPro"/>
</dbReference>
<evidence type="ECO:0000256" key="4">
    <source>
        <dbReference type="ARBA" id="ARBA00022741"/>
    </source>
</evidence>
<evidence type="ECO:0000256" key="1">
    <source>
        <dbReference type="ARBA" id="ARBA00004448"/>
    </source>
</evidence>
<evidence type="ECO:0000259" key="10">
    <source>
        <dbReference type="PROSITE" id="PS50929"/>
    </source>
</evidence>
<feature type="transmembrane region" description="Helical" evidence="8">
    <location>
        <begin position="281"/>
        <end position="299"/>
    </location>
</feature>
<dbReference type="FunCoup" id="D8RNG4">
    <property type="interactions" value="264"/>
</dbReference>
<dbReference type="InterPro" id="IPR027417">
    <property type="entry name" value="P-loop_NTPase"/>
</dbReference>
<evidence type="ECO:0008006" key="13">
    <source>
        <dbReference type="Google" id="ProtNLM"/>
    </source>
</evidence>
<name>D8RNG4_SELML</name>
<dbReference type="EMBL" id="GL377584">
    <property type="protein sequence ID" value="EFJ26721.1"/>
    <property type="molecule type" value="Genomic_DNA"/>
</dbReference>
<gene>
    <name evidence="11" type="ORF">SELMODRAFT_51390</name>
</gene>
<dbReference type="PROSITE" id="PS50893">
    <property type="entry name" value="ABC_TRANSPORTER_2"/>
    <property type="match status" value="1"/>
</dbReference>
<dbReference type="InterPro" id="IPR036640">
    <property type="entry name" value="ABC1_TM_sf"/>
</dbReference>
<dbReference type="GO" id="GO:0016020">
    <property type="term" value="C:membrane"/>
    <property type="evidence" value="ECO:0000318"/>
    <property type="project" value="GO_Central"/>
</dbReference>
<evidence type="ECO:0000256" key="8">
    <source>
        <dbReference type="SAM" id="Phobius"/>
    </source>
</evidence>
<dbReference type="GO" id="GO:0016887">
    <property type="term" value="F:ATP hydrolysis activity"/>
    <property type="evidence" value="ECO:0007669"/>
    <property type="project" value="InterPro"/>
</dbReference>
<reference evidence="11 12" key="1">
    <citation type="journal article" date="2011" name="Science">
        <title>The Selaginella genome identifies genetic changes associated with the evolution of vascular plants.</title>
        <authorList>
            <person name="Banks J.A."/>
            <person name="Nishiyama T."/>
            <person name="Hasebe M."/>
            <person name="Bowman J.L."/>
            <person name="Gribskov M."/>
            <person name="dePamphilis C."/>
            <person name="Albert V.A."/>
            <person name="Aono N."/>
            <person name="Aoyama T."/>
            <person name="Ambrose B.A."/>
            <person name="Ashton N.W."/>
            <person name="Axtell M.J."/>
            <person name="Barker E."/>
            <person name="Barker M.S."/>
            <person name="Bennetzen J.L."/>
            <person name="Bonawitz N.D."/>
            <person name="Chapple C."/>
            <person name="Cheng C."/>
            <person name="Correa L.G."/>
            <person name="Dacre M."/>
            <person name="DeBarry J."/>
            <person name="Dreyer I."/>
            <person name="Elias M."/>
            <person name="Engstrom E.M."/>
            <person name="Estelle M."/>
            <person name="Feng L."/>
            <person name="Finet C."/>
            <person name="Floyd S.K."/>
            <person name="Frommer W.B."/>
            <person name="Fujita T."/>
            <person name="Gramzow L."/>
            <person name="Gutensohn M."/>
            <person name="Harholt J."/>
            <person name="Hattori M."/>
            <person name="Heyl A."/>
            <person name="Hirai T."/>
            <person name="Hiwatashi Y."/>
            <person name="Ishikawa M."/>
            <person name="Iwata M."/>
            <person name="Karol K.G."/>
            <person name="Koehler B."/>
            <person name="Kolukisaoglu U."/>
            <person name="Kubo M."/>
            <person name="Kurata T."/>
            <person name="Lalonde S."/>
            <person name="Li K."/>
            <person name="Li Y."/>
            <person name="Litt A."/>
            <person name="Lyons E."/>
            <person name="Manning G."/>
            <person name="Maruyama T."/>
            <person name="Michael T.P."/>
            <person name="Mikami K."/>
            <person name="Miyazaki S."/>
            <person name="Morinaga S."/>
            <person name="Murata T."/>
            <person name="Mueller-Roeber B."/>
            <person name="Nelson D.R."/>
            <person name="Obara M."/>
            <person name="Oguri Y."/>
            <person name="Olmstead R.G."/>
            <person name="Onodera N."/>
            <person name="Petersen B.L."/>
            <person name="Pils B."/>
            <person name="Prigge M."/>
            <person name="Rensing S.A."/>
            <person name="Riano-Pachon D.M."/>
            <person name="Roberts A.W."/>
            <person name="Sato Y."/>
            <person name="Scheller H.V."/>
            <person name="Schulz B."/>
            <person name="Schulz C."/>
            <person name="Shakirov E.V."/>
            <person name="Shibagaki N."/>
            <person name="Shinohara N."/>
            <person name="Shippen D.E."/>
            <person name="Soerensen I."/>
            <person name="Sotooka R."/>
            <person name="Sugimoto N."/>
            <person name="Sugita M."/>
            <person name="Sumikawa N."/>
            <person name="Tanurdzic M."/>
            <person name="Theissen G."/>
            <person name="Ulvskov P."/>
            <person name="Wakazuki S."/>
            <person name="Weng J.K."/>
            <person name="Willats W.W."/>
            <person name="Wipf D."/>
            <person name="Wolf P.G."/>
            <person name="Yang L."/>
            <person name="Zimmer A.D."/>
            <person name="Zhu Q."/>
            <person name="Mitros T."/>
            <person name="Hellsten U."/>
            <person name="Loque D."/>
            <person name="Otillar R."/>
            <person name="Salamov A."/>
            <person name="Schmutz J."/>
            <person name="Shapiro H."/>
            <person name="Lindquist E."/>
            <person name="Lucas S."/>
            <person name="Rokhsar D."/>
            <person name="Grigoriev I.V."/>
        </authorList>
    </citation>
    <scope>NUCLEOTIDE SEQUENCE [LARGE SCALE GENOMIC DNA]</scope>
</reference>
<dbReference type="Gramene" id="EFJ26721">
    <property type="protein sequence ID" value="EFJ26721"/>
    <property type="gene ID" value="SELMODRAFT_51390"/>
</dbReference>
<feature type="non-terminal residue" evidence="11">
    <location>
        <position position="1"/>
    </location>
</feature>
<keyword evidence="7 8" id="KW-0472">Membrane</keyword>
<dbReference type="CDD" id="cd18557">
    <property type="entry name" value="ABC_6TM_TAP_ABCB8_10_like"/>
    <property type="match status" value="1"/>
</dbReference>
<dbReference type="SMART" id="SM00382">
    <property type="entry name" value="AAA"/>
    <property type="match status" value="1"/>
</dbReference>
<proteinExistence type="predicted"/>
<evidence type="ECO:0000313" key="11">
    <source>
        <dbReference type="EMBL" id="EFJ26721.1"/>
    </source>
</evidence>
<dbReference type="Proteomes" id="UP000001514">
    <property type="component" value="Unassembled WGS sequence"/>
</dbReference>
<keyword evidence="5" id="KW-0067">ATP-binding</keyword>
<feature type="domain" description="ABC transporter" evidence="9">
    <location>
        <begin position="351"/>
        <end position="587"/>
    </location>
</feature>
<accession>D8RNG4</accession>
<dbReference type="InterPro" id="IPR003439">
    <property type="entry name" value="ABC_transporter-like_ATP-bd"/>
</dbReference>
<dbReference type="FunFam" id="3.40.50.300:FF:000403">
    <property type="entry name" value="ATP-binding cassette sub-family B member 8, mitochondrial"/>
    <property type="match status" value="1"/>
</dbReference>
<keyword evidence="4" id="KW-0547">Nucleotide-binding</keyword>
<feature type="transmembrane region" description="Helical" evidence="8">
    <location>
        <begin position="157"/>
        <end position="174"/>
    </location>
</feature>
<dbReference type="Pfam" id="PF00005">
    <property type="entry name" value="ABC_tran"/>
    <property type="match status" value="1"/>
</dbReference>
<dbReference type="GO" id="GO:0042626">
    <property type="term" value="F:ATPase-coupled transmembrane transporter activity"/>
    <property type="evidence" value="ECO:0000318"/>
    <property type="project" value="GO_Central"/>
</dbReference>
<dbReference type="GO" id="GO:0005524">
    <property type="term" value="F:ATP binding"/>
    <property type="evidence" value="ECO:0007669"/>
    <property type="project" value="UniProtKB-KW"/>
</dbReference>
<dbReference type="SUPFAM" id="SSF52540">
    <property type="entry name" value="P-loop containing nucleoside triphosphate hydrolases"/>
    <property type="match status" value="1"/>
</dbReference>
<dbReference type="InterPro" id="IPR003593">
    <property type="entry name" value="AAA+_ATPase"/>
</dbReference>
<evidence type="ECO:0000313" key="12">
    <source>
        <dbReference type="Proteomes" id="UP000001514"/>
    </source>
</evidence>
<dbReference type="Pfam" id="PF00664">
    <property type="entry name" value="ABC_membrane"/>
    <property type="match status" value="1"/>
</dbReference>
<feature type="domain" description="ABC transmembrane type-1" evidence="10">
    <location>
        <begin position="11"/>
        <end position="307"/>
    </location>
</feature>
<keyword evidence="2" id="KW-0813">Transport</keyword>
<dbReference type="PROSITE" id="PS50929">
    <property type="entry name" value="ABC_TM1F"/>
    <property type="match status" value="1"/>
</dbReference>
<protein>
    <recommendedName>
        <fullName evidence="13">ATP-binding cassette transporter</fullName>
    </recommendedName>
</protein>
<dbReference type="InterPro" id="IPR039421">
    <property type="entry name" value="Type_1_exporter"/>
</dbReference>
<dbReference type="PANTHER" id="PTHR43394:SF7">
    <property type="entry name" value="ABC TRANSPORTER B FAMILY MEMBER 28"/>
    <property type="match status" value="1"/>
</dbReference>
<dbReference type="PROSITE" id="PS00211">
    <property type="entry name" value="ABC_TRANSPORTER_1"/>
    <property type="match status" value="1"/>
</dbReference>
<feature type="transmembrane region" description="Helical" evidence="8">
    <location>
        <begin position="12"/>
        <end position="34"/>
    </location>
</feature>
<dbReference type="eggNOG" id="KOG0055">
    <property type="taxonomic scope" value="Eukaryota"/>
</dbReference>
<organism evidence="12">
    <name type="scientific">Selaginella moellendorffii</name>
    <name type="common">Spikemoss</name>
    <dbReference type="NCBI Taxonomy" id="88036"/>
    <lineage>
        <taxon>Eukaryota</taxon>
        <taxon>Viridiplantae</taxon>
        <taxon>Streptophyta</taxon>
        <taxon>Embryophyta</taxon>
        <taxon>Tracheophyta</taxon>
        <taxon>Lycopodiopsida</taxon>
        <taxon>Selaginellales</taxon>
        <taxon>Selaginellaceae</taxon>
        <taxon>Selaginella</taxon>
    </lineage>
</organism>
<evidence type="ECO:0000259" key="9">
    <source>
        <dbReference type="PROSITE" id="PS50893"/>
    </source>
</evidence>
<keyword evidence="6 8" id="KW-1133">Transmembrane helix</keyword>
<dbReference type="GO" id="GO:0005743">
    <property type="term" value="C:mitochondrial inner membrane"/>
    <property type="evidence" value="ECO:0007669"/>
    <property type="project" value="UniProtKB-SubCell"/>
</dbReference>
<feature type="transmembrane region" description="Helical" evidence="8">
    <location>
        <begin position="54"/>
        <end position="75"/>
    </location>
</feature>
<sequence>GLLWKERLRLFVSFVALLGCSSCTLTMPIFSGAFFETLIGRRSQPLWKVLRMLALVYVLEPVLTVVFVTNMIAAWENVMAKLRSQLFRRLLVQRIEFYDRHKVGELTSLLSTDLGSIKDIINENISRDRGFRALSEASMSYTLGTLVILFFLSRELAPILGLLMLSISVSVAVYKRTTLPVFKAHGEAQSRIMNTGNETFSAIRTVRSFGGERRQMSLFERQARSTFCHLVLAYKESGNRLGWLKSANESWTRIAIYISLMTLYILGGMKVQSGDLAVGKMVSFIGYTFTLTFAVQGLVNTLADMRNMLASVDHVNSVVSKSGADDLLARGLGDLKRPSEGVCKLAWSGDVVLEDVHFSYPMRPDVAVLRGISLRLKQGTVTALVGSSGAGKSTIVQLLARFYEARRITLAQKDVRLFDKTEWASAVSIVNQEPVLFAVSVAENIAYGLPNDDVPEEQIVAAAKAANAHEFIVKLPQGYETLVGERGSLLSGGQRQRIAIARALLKNSPLLILDEATSALDSVSEKLVQDALNRLMKGRTTLVIAHRLSTVQAADQIAVCSNGSIVELGKHAELQARSGGMYANLVQSQRLIFE</sequence>
<comment type="subcellular location">
    <subcellularLocation>
        <location evidence="1">Mitochondrion inner membrane</location>
        <topology evidence="1">Multi-pass membrane protein</topology>
    </subcellularLocation>
</comment>
<evidence type="ECO:0000256" key="3">
    <source>
        <dbReference type="ARBA" id="ARBA00022692"/>
    </source>
</evidence>